<dbReference type="Gene3D" id="1.20.1560.10">
    <property type="entry name" value="ABC transporter type 1, transmembrane domain"/>
    <property type="match status" value="1"/>
</dbReference>
<dbReference type="AlphaFoldDB" id="A0A645CUJ9"/>
<feature type="transmembrane region" description="Helical" evidence="7">
    <location>
        <begin position="7"/>
        <end position="25"/>
    </location>
</feature>
<keyword evidence="10" id="KW-0378">Hydrolase</keyword>
<evidence type="ECO:0000256" key="3">
    <source>
        <dbReference type="ARBA" id="ARBA00022741"/>
    </source>
</evidence>
<dbReference type="PANTHER" id="PTHR43394">
    <property type="entry name" value="ATP-DEPENDENT PERMEASE MDL1, MITOCHONDRIAL"/>
    <property type="match status" value="1"/>
</dbReference>
<evidence type="ECO:0000256" key="5">
    <source>
        <dbReference type="ARBA" id="ARBA00022989"/>
    </source>
</evidence>
<dbReference type="PROSITE" id="PS00211">
    <property type="entry name" value="ABC_TRANSPORTER_1"/>
    <property type="match status" value="1"/>
</dbReference>
<evidence type="ECO:0000256" key="4">
    <source>
        <dbReference type="ARBA" id="ARBA00022840"/>
    </source>
</evidence>
<accession>A0A645CUJ9</accession>
<reference evidence="10" key="1">
    <citation type="submission" date="2019-08" db="EMBL/GenBank/DDBJ databases">
        <authorList>
            <person name="Kucharzyk K."/>
            <person name="Murdoch R.W."/>
            <person name="Higgins S."/>
            <person name="Loffler F."/>
        </authorList>
    </citation>
    <scope>NUCLEOTIDE SEQUENCE</scope>
</reference>
<dbReference type="GO" id="GO:0016887">
    <property type="term" value="F:ATP hydrolysis activity"/>
    <property type="evidence" value="ECO:0007669"/>
    <property type="project" value="InterPro"/>
</dbReference>
<dbReference type="InterPro" id="IPR003439">
    <property type="entry name" value="ABC_transporter-like_ATP-bd"/>
</dbReference>
<dbReference type="InterPro" id="IPR017871">
    <property type="entry name" value="ABC_transporter-like_CS"/>
</dbReference>
<evidence type="ECO:0000256" key="7">
    <source>
        <dbReference type="SAM" id="Phobius"/>
    </source>
</evidence>
<dbReference type="SUPFAM" id="SSF90123">
    <property type="entry name" value="ABC transporter transmembrane region"/>
    <property type="match status" value="1"/>
</dbReference>
<dbReference type="CDD" id="cd03251">
    <property type="entry name" value="ABCC_MsbA"/>
    <property type="match status" value="1"/>
</dbReference>
<name>A0A645CUJ9_9ZZZZ</name>
<dbReference type="PANTHER" id="PTHR43394:SF1">
    <property type="entry name" value="ATP-BINDING CASSETTE SUB-FAMILY B MEMBER 10, MITOCHONDRIAL"/>
    <property type="match status" value="1"/>
</dbReference>
<keyword evidence="5 7" id="KW-1133">Transmembrane helix</keyword>
<organism evidence="10">
    <name type="scientific">bioreactor metagenome</name>
    <dbReference type="NCBI Taxonomy" id="1076179"/>
    <lineage>
        <taxon>unclassified sequences</taxon>
        <taxon>metagenomes</taxon>
        <taxon>ecological metagenomes</taxon>
    </lineage>
</organism>
<dbReference type="InterPro" id="IPR036640">
    <property type="entry name" value="ABC1_TM_sf"/>
</dbReference>
<dbReference type="GO" id="GO:0015421">
    <property type="term" value="F:ABC-type oligopeptide transporter activity"/>
    <property type="evidence" value="ECO:0007669"/>
    <property type="project" value="TreeGrafter"/>
</dbReference>
<evidence type="ECO:0000259" key="8">
    <source>
        <dbReference type="PROSITE" id="PS50893"/>
    </source>
</evidence>
<dbReference type="GO" id="GO:0005524">
    <property type="term" value="F:ATP binding"/>
    <property type="evidence" value="ECO:0007669"/>
    <property type="project" value="UniProtKB-KW"/>
</dbReference>
<dbReference type="Pfam" id="PF00005">
    <property type="entry name" value="ABC_tran"/>
    <property type="match status" value="1"/>
</dbReference>
<protein>
    <submittedName>
        <fullName evidence="10">Putative multidrug export ATP-binding/permease protein</fullName>
        <ecNumber evidence="10">3.6.3.-</ecNumber>
    </submittedName>
</protein>
<dbReference type="SMART" id="SM00382">
    <property type="entry name" value="AAA"/>
    <property type="match status" value="1"/>
</dbReference>
<feature type="domain" description="ABC transmembrane type-1" evidence="9">
    <location>
        <begin position="2"/>
        <end position="63"/>
    </location>
</feature>
<dbReference type="EMBL" id="VSSQ01030317">
    <property type="protein sequence ID" value="MPM80806.1"/>
    <property type="molecule type" value="Genomic_DNA"/>
</dbReference>
<dbReference type="GO" id="GO:0090374">
    <property type="term" value="P:oligopeptide export from mitochondrion"/>
    <property type="evidence" value="ECO:0007669"/>
    <property type="project" value="TreeGrafter"/>
</dbReference>
<gene>
    <name evidence="10" type="ORF">SDC9_127856</name>
</gene>
<dbReference type="Gene3D" id="3.40.50.300">
    <property type="entry name" value="P-loop containing nucleotide triphosphate hydrolases"/>
    <property type="match status" value="1"/>
</dbReference>
<evidence type="ECO:0000256" key="2">
    <source>
        <dbReference type="ARBA" id="ARBA00022692"/>
    </source>
</evidence>
<sequence>MGKFFSGVTLFQGIIYVITIITGALLMRTGSVKPTDLVAFLLYINTLLNPIRALINFTEQFQKGMTGFERFLDILNTEPDILDSEDSIEINEVKGKITFDDVSFRYSTGKYVLENINLNVEPGETVALVGPSGGGKSTICSLIPRFYEATEGRILLDDIDVKNIKLKSLRKNIGIVQQDVYLFAGTVMENIRYGKPEATESEVIEAAKQANAHDFIMELENGYDTYVGERGVKLSGGQKQRISIARVFLKNPPVLILDEATSALDNQSEKIVQDSLEKLSTNRTTFVIAHRLSTIRNAKTILVLTDNGIVEKGSHSQLIKNNGEYANLYYAQFMDDDEMSI</sequence>
<dbReference type="SUPFAM" id="SSF52540">
    <property type="entry name" value="P-loop containing nucleoside triphosphate hydrolases"/>
    <property type="match status" value="1"/>
</dbReference>
<dbReference type="InterPro" id="IPR011527">
    <property type="entry name" value="ABC1_TM_dom"/>
</dbReference>
<dbReference type="InterPro" id="IPR027417">
    <property type="entry name" value="P-loop_NTPase"/>
</dbReference>
<feature type="transmembrane region" description="Helical" evidence="7">
    <location>
        <begin position="37"/>
        <end position="55"/>
    </location>
</feature>
<dbReference type="PROSITE" id="PS50929">
    <property type="entry name" value="ABC_TM1F"/>
    <property type="match status" value="1"/>
</dbReference>
<evidence type="ECO:0000259" key="9">
    <source>
        <dbReference type="PROSITE" id="PS50929"/>
    </source>
</evidence>
<keyword evidence="4 10" id="KW-0067">ATP-binding</keyword>
<dbReference type="InterPro" id="IPR039421">
    <property type="entry name" value="Type_1_exporter"/>
</dbReference>
<dbReference type="FunFam" id="3.40.50.300:FF:000218">
    <property type="entry name" value="Multidrug ABC transporter ATP-binding protein"/>
    <property type="match status" value="1"/>
</dbReference>
<dbReference type="PROSITE" id="PS50893">
    <property type="entry name" value="ABC_TRANSPORTER_2"/>
    <property type="match status" value="1"/>
</dbReference>
<dbReference type="GO" id="GO:0005743">
    <property type="term" value="C:mitochondrial inner membrane"/>
    <property type="evidence" value="ECO:0007669"/>
    <property type="project" value="TreeGrafter"/>
</dbReference>
<keyword evidence="3" id="KW-0547">Nucleotide-binding</keyword>
<evidence type="ECO:0000313" key="10">
    <source>
        <dbReference type="EMBL" id="MPM80806.1"/>
    </source>
</evidence>
<evidence type="ECO:0000256" key="6">
    <source>
        <dbReference type="ARBA" id="ARBA00023136"/>
    </source>
</evidence>
<dbReference type="EC" id="3.6.3.-" evidence="10"/>
<feature type="domain" description="ABC transporter" evidence="8">
    <location>
        <begin position="97"/>
        <end position="331"/>
    </location>
</feature>
<evidence type="ECO:0000256" key="1">
    <source>
        <dbReference type="ARBA" id="ARBA00004141"/>
    </source>
</evidence>
<keyword evidence="2 7" id="KW-0812">Transmembrane</keyword>
<comment type="caution">
    <text evidence="10">The sequence shown here is derived from an EMBL/GenBank/DDBJ whole genome shotgun (WGS) entry which is preliminary data.</text>
</comment>
<proteinExistence type="predicted"/>
<comment type="subcellular location">
    <subcellularLocation>
        <location evidence="1">Membrane</location>
        <topology evidence="1">Multi-pass membrane protein</topology>
    </subcellularLocation>
</comment>
<dbReference type="InterPro" id="IPR003593">
    <property type="entry name" value="AAA+_ATPase"/>
</dbReference>
<keyword evidence="6 7" id="KW-0472">Membrane</keyword>